<dbReference type="HOGENOM" id="CLU_653725_0_0_6"/>
<feature type="compositionally biased region" description="Basic and acidic residues" evidence="1">
    <location>
        <begin position="314"/>
        <end position="325"/>
    </location>
</feature>
<dbReference type="Proteomes" id="UP000001188">
    <property type="component" value="Chromosome"/>
</dbReference>
<organism evidence="2 3">
    <name type="scientific">Xanthomonas campestris pv. campestris (strain B100)</name>
    <dbReference type="NCBI Taxonomy" id="509169"/>
    <lineage>
        <taxon>Bacteria</taxon>
        <taxon>Pseudomonadati</taxon>
        <taxon>Pseudomonadota</taxon>
        <taxon>Gammaproteobacteria</taxon>
        <taxon>Lysobacterales</taxon>
        <taxon>Lysobacteraceae</taxon>
        <taxon>Xanthomonas</taxon>
    </lineage>
</organism>
<gene>
    <name evidence="2" type="ORF">XCCB100_1410</name>
</gene>
<reference evidence="2 3" key="1">
    <citation type="journal article" date="2008" name="J. Biotechnol.">
        <title>The genome of Xanthomonas campestris pv. campestris B100 and its use for the reconstruction of metabolic pathways involved in xanthan biosynthesis.</title>
        <authorList>
            <person name="Vorholter F.J."/>
            <person name="Schneiker S."/>
            <person name="Goesmann A."/>
            <person name="Krause L."/>
            <person name="Bekel T."/>
            <person name="Kaiser O."/>
            <person name="Linke B."/>
            <person name="Patschkowski T."/>
            <person name="Ruckert C."/>
            <person name="Schmid J."/>
            <person name="Sidhu V.K."/>
            <person name="Sieber V."/>
            <person name="Tauch A."/>
            <person name="Watt S.A."/>
            <person name="Weisshaar B."/>
            <person name="Becker A."/>
            <person name="Niehaus K."/>
            <person name="Puhler A."/>
        </authorList>
    </citation>
    <scope>NUCLEOTIDE SEQUENCE [LARGE SCALE GENOMIC DNA]</scope>
    <source>
        <strain evidence="2 3">B100</strain>
    </source>
</reference>
<dbReference type="KEGG" id="xca:xcc-b100_1410"/>
<dbReference type="EMBL" id="AM920689">
    <property type="protein sequence ID" value="CAP50760.1"/>
    <property type="molecule type" value="Genomic_DNA"/>
</dbReference>
<name>B0RQM5_XANCB</name>
<proteinExistence type="predicted"/>
<feature type="region of interest" description="Disordered" evidence="1">
    <location>
        <begin position="314"/>
        <end position="338"/>
    </location>
</feature>
<evidence type="ECO:0000313" key="2">
    <source>
        <dbReference type="EMBL" id="CAP50760.1"/>
    </source>
</evidence>
<feature type="region of interest" description="Disordered" evidence="1">
    <location>
        <begin position="96"/>
        <end position="118"/>
    </location>
</feature>
<accession>B0RQM5</accession>
<protein>
    <submittedName>
        <fullName evidence="2">Uncharacterized protein</fullName>
    </submittedName>
</protein>
<evidence type="ECO:0000313" key="3">
    <source>
        <dbReference type="Proteomes" id="UP000001188"/>
    </source>
</evidence>
<sequence>MDAQRVSDTLRAACEAPVLSAAITPHRTFRMRRLLGIAGLLIASAAAVPQADAHKVPRLSLTQVLDQLRRDIAAVPASDPTPIDTVMKRYADTHGQSFDIASPDPEEDPSEAVPPTQPADVTDAEWHALQAYGAHTTSEADDISENRSHHYTLIDLDEDGQRDLLDEAYVGGTGLFTQITVLQGHTDGFRAPTATPTGTPADREADAGFSINGRGGDQALYWLRIDGRSYAAYRDGDYFQDTLTLSRPLSPLPAERHPTKALQIRYRYQHTLAPPRKDAAERLLEEQQADDWLAQHPAMRAAVDTQLQHLRLDAQGRQRSPDPEARCPSPAESSDPELEAQWPWHDAGHYTFDFVANLRVRHGSECYSASVVAFRSSFQSANTACCVLWLYEAPGNQVANLPLLSKRTRSGIALITAAPVDASQD</sequence>
<dbReference type="AlphaFoldDB" id="B0RQM5"/>
<evidence type="ECO:0000256" key="1">
    <source>
        <dbReference type="SAM" id="MobiDB-lite"/>
    </source>
</evidence>